<organism evidence="4 5">
    <name type="scientific">Ophiostoma mitovirus 6</name>
    <dbReference type="NCBI Taxonomy" id="88389"/>
    <lineage>
        <taxon>Viruses</taxon>
        <taxon>Riboviria</taxon>
        <taxon>Orthornavirae</taxon>
        <taxon>Lenarviricota</taxon>
        <taxon>Howeltoviricetes</taxon>
        <taxon>Cryppavirales</taxon>
        <taxon>Mitoviridae</taxon>
        <taxon>Unuamitovirus</taxon>
        <taxon>Unuamitovirus opno6</taxon>
    </lineage>
</organism>
<dbReference type="RefSeq" id="NP_660181.1">
    <property type="nucleotide sequence ID" value="NC_004054.1"/>
</dbReference>
<dbReference type="PANTHER" id="PTHR34456:SF9">
    <property type="entry name" value="MITOVIRUS RNA-DEPENDENT RNA POLYMERASE"/>
    <property type="match status" value="1"/>
</dbReference>
<reference evidence="4 5" key="1">
    <citation type="journal article" date="1999" name="Virology">
        <title>Multiple mitochondrial viruses in an isolate of the Dutch Elm disease fungus Ophiostoma novo-ulmi.</title>
        <authorList>
            <person name="Hong Y."/>
            <person name="Dover S.L."/>
            <person name="Cole T.E."/>
            <person name="Brasier C.M."/>
            <person name="Buck K.W."/>
        </authorList>
    </citation>
    <scope>NUCLEOTIDE SEQUENCE [LARGE SCALE GENOMIC DNA]</scope>
</reference>
<keyword evidence="5" id="KW-1185">Reference proteome</keyword>
<keyword evidence="3" id="KW-0548">Nucleotidyltransferase</keyword>
<dbReference type="EMBL" id="AJ132756">
    <property type="protein sequence ID" value="CAB42654.1"/>
    <property type="molecule type" value="mRNA"/>
</dbReference>
<evidence type="ECO:0000256" key="1">
    <source>
        <dbReference type="ARBA" id="ARBA00022484"/>
    </source>
</evidence>
<protein>
    <submittedName>
        <fullName evidence="4">RNA-dependent RNA polymerase, putative</fullName>
    </submittedName>
</protein>
<dbReference type="OrthoDB" id="14837at10239"/>
<evidence type="ECO:0000313" key="4">
    <source>
        <dbReference type="EMBL" id="CAB42654.1"/>
    </source>
</evidence>
<accession>Q9WJ24</accession>
<proteinExistence type="evidence at transcript level"/>
<dbReference type="InterPro" id="IPR043502">
    <property type="entry name" value="DNA/RNA_pol_sf"/>
</dbReference>
<dbReference type="GO" id="GO:0003968">
    <property type="term" value="F:RNA-directed RNA polymerase activity"/>
    <property type="evidence" value="ECO:0007669"/>
    <property type="project" value="UniProtKB-KW"/>
</dbReference>
<dbReference type="PANTHER" id="PTHR34456">
    <property type="entry name" value="MITOVIRUS RNA-DEPENDENT RNA POLYMERASE"/>
    <property type="match status" value="1"/>
</dbReference>
<name>Q9WJ24_9VIRU</name>
<keyword evidence="2" id="KW-0808">Transferase</keyword>
<dbReference type="SUPFAM" id="SSF56672">
    <property type="entry name" value="DNA/RNA polymerases"/>
    <property type="match status" value="1"/>
</dbReference>
<dbReference type="KEGG" id="vg:951747"/>
<keyword evidence="1 4" id="KW-0696">RNA-directed RNA polymerase</keyword>
<dbReference type="Proteomes" id="UP000202698">
    <property type="component" value="Segment"/>
</dbReference>
<dbReference type="InterPro" id="IPR008686">
    <property type="entry name" value="RNA_pol_mitovir"/>
</dbReference>
<evidence type="ECO:0000313" key="5">
    <source>
        <dbReference type="Proteomes" id="UP000202698"/>
    </source>
</evidence>
<sequence>MKLKQLKLMKNKTYQIIRILLIVFFPSIKRQTVILNIFMSKINKMIKNNGTLFTVKYLKELRLHITKYISGEPYRNSLNRVSVDKDGFPTLCKELKVLVNGTYLEKRFVLTIITLSKLLIPQKSESIPFSTKSITDHWSGIDNISNEELDKSCSELNISTREVQWDVKNFKLLTKAGPHGPQSLTWYHTIKLYDFNQWLGIIGILPKSVLDLFTETLSYASKLVLPEIKSNIKSTKLIRRLSIVHDPECKERVIAIFDYGSQMVLKPIADVLFDLLRNIPSDRTFTQSPFFTHTDLDNKSKFWSIDLSSATDRFPIVFQKRVLQKILGKQMTDSWERIMIGSKFLAPDGDTVSYNCGQPMGAQSSWPMFTLAHHVIVRVAANRCGLSNFDKYIILGDDIVINNDNVALKYMEIMNDFKVEISRNKTHVSNDTYEFAKRWIKNKMEFFPLPIRGIVDNINNKYIIFNILYSFFVEKGNTFLNKDTLLVCVSKFIQLHSLTLKKPIGLNKVKGILYPFNFMLRYRQNLCTNEEIRIFLGSSTCKRDDYMLPISAKDVSLELTRVISAALVGMAYNAEKSLKNIYFDLDKLSPWIGDGFKTGKHPKVMIQSIYNSVKSLSDFGLKMAQNKLTLSAAMDSLLLVDLDSISSSERIKYIQMKQNICLSQKVRKELRFDPLQMEQKARAMMLVKHMKDLEG</sequence>
<dbReference type="Pfam" id="PF05919">
    <property type="entry name" value="Mitovir_RNA_pol"/>
    <property type="match status" value="1"/>
</dbReference>
<dbReference type="GeneID" id="951747"/>
<gene>
    <name evidence="4" type="primary">pol6</name>
</gene>
<evidence type="ECO:0000256" key="3">
    <source>
        <dbReference type="ARBA" id="ARBA00022695"/>
    </source>
</evidence>
<evidence type="ECO:0000256" key="2">
    <source>
        <dbReference type="ARBA" id="ARBA00022679"/>
    </source>
</evidence>